<evidence type="ECO:0000313" key="2">
    <source>
        <dbReference type="Proteomes" id="UP000807504"/>
    </source>
</evidence>
<dbReference type="AlphaFoldDB" id="A0A8T0FYE6"/>
<keyword evidence="2" id="KW-1185">Reference proteome</keyword>
<dbReference type="Proteomes" id="UP000807504">
    <property type="component" value="Unassembled WGS sequence"/>
</dbReference>
<sequence>MAIEATEVVLTASIQNSPPTISLTAHPIFGELFQNPFDSPHQFLYSNEVIDVAKMFFDNVALSSFAVLALFSAELFHPVLAVEFYNLQDDYGHLVSKNLDENFEIAWNCTWLIICDFGGVMEMKKIVNAVHKKTVIFFVDELKKLFPEEEFNEKDAFDNEFWKNELEEFACSRPEEEKEKLETIPVLDYGSEICRNKTPDDKAECQKLEEATEIYMDVMMKYRNRCMGAIVVLLTTGSFSPLQALDYLDFQQGETGLGGKDLDEEYQLAWKCTWFVFCDLHHIMEAKTLVDGLDNRTVLYLANEIRAMFPDIEVTDEEIFDTEAWERRAEQIACSFTDEDREKLRQIPLTDYASEVCEETREDREECNTVGSDSR</sequence>
<name>A0A8T0FYE6_ARGBR</name>
<dbReference type="EMBL" id="JABXBU010000002">
    <property type="protein sequence ID" value="KAF8795295.1"/>
    <property type="molecule type" value="Genomic_DNA"/>
</dbReference>
<organism evidence="1 2">
    <name type="scientific">Argiope bruennichi</name>
    <name type="common">Wasp spider</name>
    <name type="synonym">Aranea bruennichi</name>
    <dbReference type="NCBI Taxonomy" id="94029"/>
    <lineage>
        <taxon>Eukaryota</taxon>
        <taxon>Metazoa</taxon>
        <taxon>Ecdysozoa</taxon>
        <taxon>Arthropoda</taxon>
        <taxon>Chelicerata</taxon>
        <taxon>Arachnida</taxon>
        <taxon>Araneae</taxon>
        <taxon>Araneomorphae</taxon>
        <taxon>Entelegynae</taxon>
        <taxon>Araneoidea</taxon>
        <taxon>Araneidae</taxon>
        <taxon>Argiope</taxon>
    </lineage>
</organism>
<comment type="caution">
    <text evidence="1">The sequence shown here is derived from an EMBL/GenBank/DDBJ whole genome shotgun (WGS) entry which is preliminary data.</text>
</comment>
<reference evidence="1" key="2">
    <citation type="submission" date="2020-06" db="EMBL/GenBank/DDBJ databases">
        <authorList>
            <person name="Sheffer M."/>
        </authorList>
    </citation>
    <scope>NUCLEOTIDE SEQUENCE</scope>
</reference>
<reference evidence="1" key="1">
    <citation type="journal article" date="2020" name="bioRxiv">
        <title>Chromosome-level reference genome of the European wasp spider Argiope bruennichi: a resource for studies on range expansion and evolutionary adaptation.</title>
        <authorList>
            <person name="Sheffer M.M."/>
            <person name="Hoppe A."/>
            <person name="Krehenwinkel H."/>
            <person name="Uhl G."/>
            <person name="Kuss A.W."/>
            <person name="Jensen L."/>
            <person name="Jensen C."/>
            <person name="Gillespie R.G."/>
            <person name="Hoff K.J."/>
            <person name="Prost S."/>
        </authorList>
    </citation>
    <scope>NUCLEOTIDE SEQUENCE</scope>
</reference>
<protein>
    <submittedName>
        <fullName evidence="1">Uncharacterized protein</fullName>
    </submittedName>
</protein>
<gene>
    <name evidence="1" type="ORF">HNY73_003163</name>
</gene>
<proteinExistence type="predicted"/>
<accession>A0A8T0FYE6</accession>
<evidence type="ECO:0000313" key="1">
    <source>
        <dbReference type="EMBL" id="KAF8795295.1"/>
    </source>
</evidence>